<evidence type="ECO:0000313" key="2">
    <source>
        <dbReference type="Proteomes" id="UP000299102"/>
    </source>
</evidence>
<proteinExistence type="predicted"/>
<accession>A0A4C1SZY0</accession>
<evidence type="ECO:0000313" key="1">
    <source>
        <dbReference type="EMBL" id="GBP07485.1"/>
    </source>
</evidence>
<comment type="caution">
    <text evidence="1">The sequence shown here is derived from an EMBL/GenBank/DDBJ whole genome shotgun (WGS) entry which is preliminary data.</text>
</comment>
<sequence length="104" mass="11654">MPCTQVLLNHSNTFTRPRVVSRKMLPSSVHIREPGMFLEMMSIKASGAVDVFETGVDLLKLLCFALAYFDKQHNLHLAIDNVYGARISAPVSPLIVVLLHFFLN</sequence>
<reference evidence="1 2" key="1">
    <citation type="journal article" date="2019" name="Commun. Biol.">
        <title>The bagworm genome reveals a unique fibroin gene that provides high tensile strength.</title>
        <authorList>
            <person name="Kono N."/>
            <person name="Nakamura H."/>
            <person name="Ohtoshi R."/>
            <person name="Tomita M."/>
            <person name="Numata K."/>
            <person name="Arakawa K."/>
        </authorList>
    </citation>
    <scope>NUCLEOTIDE SEQUENCE [LARGE SCALE GENOMIC DNA]</scope>
</reference>
<keyword evidence="2" id="KW-1185">Reference proteome</keyword>
<name>A0A4C1SZY0_EUMVA</name>
<protein>
    <submittedName>
        <fullName evidence="1">Uncharacterized protein</fullName>
    </submittedName>
</protein>
<dbReference type="AlphaFoldDB" id="A0A4C1SZY0"/>
<dbReference type="Proteomes" id="UP000299102">
    <property type="component" value="Unassembled WGS sequence"/>
</dbReference>
<organism evidence="1 2">
    <name type="scientific">Eumeta variegata</name>
    <name type="common">Bagworm moth</name>
    <name type="synonym">Eumeta japonica</name>
    <dbReference type="NCBI Taxonomy" id="151549"/>
    <lineage>
        <taxon>Eukaryota</taxon>
        <taxon>Metazoa</taxon>
        <taxon>Ecdysozoa</taxon>
        <taxon>Arthropoda</taxon>
        <taxon>Hexapoda</taxon>
        <taxon>Insecta</taxon>
        <taxon>Pterygota</taxon>
        <taxon>Neoptera</taxon>
        <taxon>Endopterygota</taxon>
        <taxon>Lepidoptera</taxon>
        <taxon>Glossata</taxon>
        <taxon>Ditrysia</taxon>
        <taxon>Tineoidea</taxon>
        <taxon>Psychidae</taxon>
        <taxon>Oiketicinae</taxon>
        <taxon>Eumeta</taxon>
    </lineage>
</organism>
<gene>
    <name evidence="1" type="ORF">EVAR_100693_1</name>
</gene>
<dbReference type="EMBL" id="BGZK01004191">
    <property type="protein sequence ID" value="GBP07485.1"/>
    <property type="molecule type" value="Genomic_DNA"/>
</dbReference>